<dbReference type="GO" id="GO:0003735">
    <property type="term" value="F:structural constituent of ribosome"/>
    <property type="evidence" value="ECO:0007669"/>
    <property type="project" value="InterPro"/>
</dbReference>
<evidence type="ECO:0000256" key="3">
    <source>
        <dbReference type="ARBA" id="ARBA00023274"/>
    </source>
</evidence>
<keyword evidence="3" id="KW-0687">Ribonucleoprotein</keyword>
<dbReference type="OrthoDB" id="1748791at2759"/>
<dbReference type="GO" id="GO:1990904">
    <property type="term" value="C:ribonucleoprotein complex"/>
    <property type="evidence" value="ECO:0007669"/>
    <property type="project" value="UniProtKB-KW"/>
</dbReference>
<reference evidence="4 5" key="1">
    <citation type="journal article" date="2018" name="Mol. Plant">
        <title>The genome of Artemisia annua provides insight into the evolution of Asteraceae family and artemisinin biosynthesis.</title>
        <authorList>
            <person name="Shen Q."/>
            <person name="Zhang L."/>
            <person name="Liao Z."/>
            <person name="Wang S."/>
            <person name="Yan T."/>
            <person name="Shi P."/>
            <person name="Liu M."/>
            <person name="Fu X."/>
            <person name="Pan Q."/>
            <person name="Wang Y."/>
            <person name="Lv Z."/>
            <person name="Lu X."/>
            <person name="Zhang F."/>
            <person name="Jiang W."/>
            <person name="Ma Y."/>
            <person name="Chen M."/>
            <person name="Hao X."/>
            <person name="Li L."/>
            <person name="Tang Y."/>
            <person name="Lv G."/>
            <person name="Zhou Y."/>
            <person name="Sun X."/>
            <person name="Brodelius P.E."/>
            <person name="Rose J.K.C."/>
            <person name="Tang K."/>
        </authorList>
    </citation>
    <scope>NUCLEOTIDE SEQUENCE [LARGE SCALE GENOMIC DNA]</scope>
    <source>
        <strain evidence="5">cv. Huhao1</strain>
        <tissue evidence="4">Leaf</tissue>
    </source>
</reference>
<gene>
    <name evidence="4" type="ORF">CTI12_AA579790</name>
</gene>
<dbReference type="EMBL" id="PKPP01015640">
    <property type="protein sequence ID" value="PWA38434.1"/>
    <property type="molecule type" value="Genomic_DNA"/>
</dbReference>
<dbReference type="GO" id="GO:0006412">
    <property type="term" value="P:translation"/>
    <property type="evidence" value="ECO:0007669"/>
    <property type="project" value="InterPro"/>
</dbReference>
<evidence type="ECO:0000256" key="2">
    <source>
        <dbReference type="ARBA" id="ARBA00022980"/>
    </source>
</evidence>
<name>A0A2U1KNT3_ARTAN</name>
<proteinExistence type="inferred from homology"/>
<evidence type="ECO:0000313" key="5">
    <source>
        <dbReference type="Proteomes" id="UP000245207"/>
    </source>
</evidence>
<dbReference type="GO" id="GO:0005840">
    <property type="term" value="C:ribosome"/>
    <property type="evidence" value="ECO:0007669"/>
    <property type="project" value="UniProtKB-KW"/>
</dbReference>
<comment type="similarity">
    <text evidence="1">Belongs to the eukaryotic ribosomal protein eL34 family.</text>
</comment>
<comment type="caution">
    <text evidence="4">The sequence shown here is derived from an EMBL/GenBank/DDBJ whole genome shotgun (WGS) entry which is preliminary data.</text>
</comment>
<sequence length="122" mass="13538">MACGLGTIMVSGYRFISSDCGKLVYQTTKKRASGPKCPVTGKRIQGLLFLNKSKTHLALGFGTTKYFLAVAWCLKSVRQIVGTRVASYMITATFRLISTYRLFRLQALAVLTKFRSANYLPV</sequence>
<dbReference type="PRINTS" id="PR01250">
    <property type="entry name" value="RIBOSOMALL34"/>
</dbReference>
<keyword evidence="5" id="KW-1185">Reference proteome</keyword>
<organism evidence="4 5">
    <name type="scientific">Artemisia annua</name>
    <name type="common">Sweet wormwood</name>
    <dbReference type="NCBI Taxonomy" id="35608"/>
    <lineage>
        <taxon>Eukaryota</taxon>
        <taxon>Viridiplantae</taxon>
        <taxon>Streptophyta</taxon>
        <taxon>Embryophyta</taxon>
        <taxon>Tracheophyta</taxon>
        <taxon>Spermatophyta</taxon>
        <taxon>Magnoliopsida</taxon>
        <taxon>eudicotyledons</taxon>
        <taxon>Gunneridae</taxon>
        <taxon>Pentapetalae</taxon>
        <taxon>asterids</taxon>
        <taxon>campanulids</taxon>
        <taxon>Asterales</taxon>
        <taxon>Asteraceae</taxon>
        <taxon>Asteroideae</taxon>
        <taxon>Anthemideae</taxon>
        <taxon>Artemisiinae</taxon>
        <taxon>Artemisia</taxon>
    </lineage>
</organism>
<dbReference type="InterPro" id="IPR008195">
    <property type="entry name" value="Ribosomal_eL34"/>
</dbReference>
<protein>
    <submittedName>
        <fullName evidence="4">Uncharacterized protein</fullName>
    </submittedName>
</protein>
<dbReference type="STRING" id="35608.A0A2U1KNT3"/>
<dbReference type="AlphaFoldDB" id="A0A2U1KNT3"/>
<accession>A0A2U1KNT3</accession>
<evidence type="ECO:0000256" key="1">
    <source>
        <dbReference type="ARBA" id="ARBA00009875"/>
    </source>
</evidence>
<dbReference type="Proteomes" id="UP000245207">
    <property type="component" value="Unassembled WGS sequence"/>
</dbReference>
<evidence type="ECO:0000313" key="4">
    <source>
        <dbReference type="EMBL" id="PWA38434.1"/>
    </source>
</evidence>
<keyword evidence="2" id="KW-0689">Ribosomal protein</keyword>